<evidence type="ECO:0000256" key="3">
    <source>
        <dbReference type="ARBA" id="ARBA00022679"/>
    </source>
</evidence>
<evidence type="ECO:0000256" key="4">
    <source>
        <dbReference type="ARBA" id="ARBA00022741"/>
    </source>
</evidence>
<dbReference type="GO" id="GO:0004674">
    <property type="term" value="F:protein serine/threonine kinase activity"/>
    <property type="evidence" value="ECO:0007669"/>
    <property type="project" value="UniProtKB-KW"/>
</dbReference>
<keyword evidence="5" id="KW-0418">Kinase</keyword>
<dbReference type="SUPFAM" id="SSF56112">
    <property type="entry name" value="Protein kinase-like (PK-like)"/>
    <property type="match status" value="1"/>
</dbReference>
<evidence type="ECO:0000313" key="9">
    <source>
        <dbReference type="EMBL" id="KAK3202007.1"/>
    </source>
</evidence>
<dbReference type="InterPro" id="IPR000719">
    <property type="entry name" value="Prot_kinase_dom"/>
</dbReference>
<reference evidence="9 10" key="1">
    <citation type="submission" date="2021-02" db="EMBL/GenBank/DDBJ databases">
        <title>Genome assembly of Pseudopithomyces chartarum.</title>
        <authorList>
            <person name="Jauregui R."/>
            <person name="Singh J."/>
            <person name="Voisey C."/>
        </authorList>
    </citation>
    <scope>NUCLEOTIDE SEQUENCE [LARGE SCALE GENOMIC DNA]</scope>
    <source>
        <strain evidence="9 10">AGR01</strain>
    </source>
</reference>
<evidence type="ECO:0000256" key="5">
    <source>
        <dbReference type="ARBA" id="ARBA00022777"/>
    </source>
</evidence>
<dbReference type="InterPro" id="IPR011009">
    <property type="entry name" value="Kinase-like_dom_sf"/>
</dbReference>
<dbReference type="CDD" id="cd00180">
    <property type="entry name" value="PKc"/>
    <property type="match status" value="1"/>
</dbReference>
<sequence length="605" mass="68207">MEFTSKAKVQSLPSSKRETLTVRAERLGMAPSTLWYHENGRCTPKEKCENQGYLSSPEEQALLQHVSQMAASGSPLMWAKNLGDLAFEIACHRPTTEKFNPPGKNWGVGFVRRHPDIPIRRRKNKKSNESSQGAGRVRKTRYGKASLDTAATVRLLEELNLNPTLSVPTTPSSKAISGASAKQLESIFREKRTAFTDAEIMKVSTLLSYTNLQYSKLPRTYIVLRSINRLDLLDRIILAGFSDFLFPASDKTLPAFLDQSIRKEFCNSQHLILTKSMDLEKGQEGKHCHFKKGDELLLEERGALGHGSYGQVDKVVSLISFKEYARKRVHRAFALRGREKKGMLEFINEIQIAKRLKHNHIVQFVGSYTDMEYLGLIMSPVAEMNLAEYFKQCTTSGHPQLRLFFGCLAMALEYLHSQGVRHKDIKPNNILIKGGQVFLADFGLSFYFADVGCSTTTGVPNGQTRRYAAPEVVQMEDRNRHADIWSLGVVFIEMIAILKGWTVQDMDNFLLQHGSHHPHFYENIPALSELTEELGGIGRVSDNRALVWTQQMLTPQQQFRPTASSLVESILESDGFCGICCTSREGSDLSDFHWEDEQESEESVC</sequence>
<dbReference type="EMBL" id="WVTA01000015">
    <property type="protein sequence ID" value="KAK3202007.1"/>
    <property type="molecule type" value="Genomic_DNA"/>
</dbReference>
<keyword evidence="3" id="KW-0808">Transferase</keyword>
<evidence type="ECO:0000256" key="2">
    <source>
        <dbReference type="ARBA" id="ARBA00022527"/>
    </source>
</evidence>
<evidence type="ECO:0000256" key="1">
    <source>
        <dbReference type="ARBA" id="ARBA00006529"/>
    </source>
</evidence>
<comment type="similarity">
    <text evidence="1">Belongs to the protein kinase superfamily. STE Ser/Thr protein kinase family. MAP kinase kinase kinase subfamily.</text>
</comment>
<accession>A0AAN6LPS3</accession>
<dbReference type="Pfam" id="PF00069">
    <property type="entry name" value="Pkinase"/>
    <property type="match status" value="1"/>
</dbReference>
<evidence type="ECO:0000256" key="7">
    <source>
        <dbReference type="SAM" id="MobiDB-lite"/>
    </source>
</evidence>
<feature type="region of interest" description="Disordered" evidence="7">
    <location>
        <begin position="118"/>
        <end position="137"/>
    </location>
</feature>
<dbReference type="Gene3D" id="1.10.510.10">
    <property type="entry name" value="Transferase(Phosphotransferase) domain 1"/>
    <property type="match status" value="1"/>
</dbReference>
<dbReference type="InterPro" id="IPR008271">
    <property type="entry name" value="Ser/Thr_kinase_AS"/>
</dbReference>
<evidence type="ECO:0000313" key="10">
    <source>
        <dbReference type="Proteomes" id="UP001280581"/>
    </source>
</evidence>
<keyword evidence="10" id="KW-1185">Reference proteome</keyword>
<dbReference type="AlphaFoldDB" id="A0AAN6LPS3"/>
<gene>
    <name evidence="9" type="ORF">GRF29_164g1390648</name>
</gene>
<dbReference type="PROSITE" id="PS50011">
    <property type="entry name" value="PROTEIN_KINASE_DOM"/>
    <property type="match status" value="1"/>
</dbReference>
<feature type="domain" description="Protein kinase" evidence="8">
    <location>
        <begin position="298"/>
        <end position="576"/>
    </location>
</feature>
<dbReference type="GO" id="GO:0005524">
    <property type="term" value="F:ATP binding"/>
    <property type="evidence" value="ECO:0007669"/>
    <property type="project" value="UniProtKB-KW"/>
</dbReference>
<name>A0AAN6LPS3_9PLEO</name>
<dbReference type="PANTHER" id="PTHR11584">
    <property type="entry name" value="SERINE/THREONINE PROTEIN KINASE"/>
    <property type="match status" value="1"/>
</dbReference>
<keyword evidence="6" id="KW-0067">ATP-binding</keyword>
<evidence type="ECO:0000256" key="6">
    <source>
        <dbReference type="ARBA" id="ARBA00022840"/>
    </source>
</evidence>
<evidence type="ECO:0000259" key="8">
    <source>
        <dbReference type="PROSITE" id="PS50011"/>
    </source>
</evidence>
<proteinExistence type="inferred from homology"/>
<dbReference type="PANTHER" id="PTHR11584:SF369">
    <property type="entry name" value="MITOGEN-ACTIVATED PROTEIN KINASE KINASE KINASE 19-RELATED"/>
    <property type="match status" value="1"/>
</dbReference>
<keyword evidence="4" id="KW-0547">Nucleotide-binding</keyword>
<comment type="caution">
    <text evidence="9">The sequence shown here is derived from an EMBL/GenBank/DDBJ whole genome shotgun (WGS) entry which is preliminary data.</text>
</comment>
<keyword evidence="2" id="KW-0723">Serine/threonine-protein kinase</keyword>
<protein>
    <recommendedName>
        <fullName evidence="8">Protein kinase domain-containing protein</fullName>
    </recommendedName>
</protein>
<organism evidence="9 10">
    <name type="scientific">Pseudopithomyces chartarum</name>
    <dbReference type="NCBI Taxonomy" id="1892770"/>
    <lineage>
        <taxon>Eukaryota</taxon>
        <taxon>Fungi</taxon>
        <taxon>Dikarya</taxon>
        <taxon>Ascomycota</taxon>
        <taxon>Pezizomycotina</taxon>
        <taxon>Dothideomycetes</taxon>
        <taxon>Pleosporomycetidae</taxon>
        <taxon>Pleosporales</taxon>
        <taxon>Massarineae</taxon>
        <taxon>Didymosphaeriaceae</taxon>
        <taxon>Pseudopithomyces</taxon>
    </lineage>
</organism>
<dbReference type="Proteomes" id="UP001280581">
    <property type="component" value="Unassembled WGS sequence"/>
</dbReference>
<dbReference type="PROSITE" id="PS00108">
    <property type="entry name" value="PROTEIN_KINASE_ST"/>
    <property type="match status" value="1"/>
</dbReference>
<dbReference type="SMART" id="SM00220">
    <property type="entry name" value="S_TKc"/>
    <property type="match status" value="1"/>
</dbReference>